<organism evidence="1 2">
    <name type="scientific">Brevundimonas diminuta</name>
    <name type="common">Pseudomonas diminuta</name>
    <dbReference type="NCBI Taxonomy" id="293"/>
    <lineage>
        <taxon>Bacteria</taxon>
        <taxon>Pseudomonadati</taxon>
        <taxon>Pseudomonadota</taxon>
        <taxon>Alphaproteobacteria</taxon>
        <taxon>Caulobacterales</taxon>
        <taxon>Caulobacteraceae</taxon>
        <taxon>Brevundimonas</taxon>
    </lineage>
</organism>
<name>A0A2X1C728_BREDI</name>
<evidence type="ECO:0000313" key="1">
    <source>
        <dbReference type="EMBL" id="SPU42446.1"/>
    </source>
</evidence>
<sequence length="63" mass="6986">MGRQRWVVPMAHRAAIDPARLISNPVDQGGEMPLAFVVIHNDGMHSSFDQSSLQCRIDILAQT</sequence>
<dbReference type="AlphaFoldDB" id="A0A2X1C728"/>
<evidence type="ECO:0000313" key="2">
    <source>
        <dbReference type="Proteomes" id="UP000250358"/>
    </source>
</evidence>
<proteinExistence type="predicted"/>
<protein>
    <submittedName>
        <fullName evidence="1">Uncharacterized protein</fullName>
    </submittedName>
</protein>
<accession>A0A2X1C728</accession>
<gene>
    <name evidence="1" type="ORF">NCTC11165_00592</name>
</gene>
<reference evidence="1 2" key="1">
    <citation type="submission" date="2018-06" db="EMBL/GenBank/DDBJ databases">
        <authorList>
            <consortium name="Pathogen Informatics"/>
            <person name="Doyle S."/>
        </authorList>
    </citation>
    <scope>NUCLEOTIDE SEQUENCE [LARGE SCALE GENOMIC DNA]</scope>
    <source>
        <strain evidence="1 2">NCTC11165</strain>
    </source>
</reference>
<dbReference type="EMBL" id="UAQM01000001">
    <property type="protein sequence ID" value="SPU42446.1"/>
    <property type="molecule type" value="Genomic_DNA"/>
</dbReference>
<dbReference type="Proteomes" id="UP000250358">
    <property type="component" value="Unassembled WGS sequence"/>
</dbReference>